<dbReference type="EMBL" id="JAPUBN010000006">
    <property type="protein sequence ID" value="MCZ2720439.1"/>
    <property type="molecule type" value="Genomic_DNA"/>
</dbReference>
<proteinExistence type="predicted"/>
<dbReference type="RefSeq" id="WP_269122331.1">
    <property type="nucleotide sequence ID" value="NZ_JAPUBN010000006.1"/>
</dbReference>
<accession>A0ABT4JQ24</accession>
<evidence type="ECO:0000313" key="1">
    <source>
        <dbReference type="EMBL" id="MCZ2720439.1"/>
    </source>
</evidence>
<sequence>MEKQTVDTPSKPKEAVELIQSQIESLQNKLNRINLIKKSGL</sequence>
<comment type="caution">
    <text evidence="1">The sequence shown here is derived from an EMBL/GenBank/DDBJ whole genome shotgun (WGS) entry which is preliminary data.</text>
</comment>
<keyword evidence="2" id="KW-1185">Reference proteome</keyword>
<protein>
    <recommendedName>
        <fullName evidence="3">Transposase</fullName>
    </recommendedName>
</protein>
<reference evidence="1" key="1">
    <citation type="submission" date="2022-12" db="EMBL/GenBank/DDBJ databases">
        <title>Marinomonas 15G1-11 sp. nov, isolated from marine algae.</title>
        <authorList>
            <person name="Butt M."/>
            <person name="Choi D.G."/>
            <person name="Kim J.M."/>
            <person name="Lee J.K."/>
            <person name="Baek J.H."/>
            <person name="Jeon C.O."/>
        </authorList>
    </citation>
    <scope>NUCLEOTIDE SEQUENCE</scope>
    <source>
        <strain evidence="1">15G1-11</strain>
    </source>
</reference>
<name>A0ABT4JQ24_9GAMM</name>
<organism evidence="1 2">
    <name type="scientific">Marinomonas phaeophyticola</name>
    <dbReference type="NCBI Taxonomy" id="3004091"/>
    <lineage>
        <taxon>Bacteria</taxon>
        <taxon>Pseudomonadati</taxon>
        <taxon>Pseudomonadota</taxon>
        <taxon>Gammaproteobacteria</taxon>
        <taxon>Oceanospirillales</taxon>
        <taxon>Oceanospirillaceae</taxon>
        <taxon>Marinomonas</taxon>
    </lineage>
</organism>
<evidence type="ECO:0008006" key="3">
    <source>
        <dbReference type="Google" id="ProtNLM"/>
    </source>
</evidence>
<evidence type="ECO:0000313" key="2">
    <source>
        <dbReference type="Proteomes" id="UP001149719"/>
    </source>
</evidence>
<gene>
    <name evidence="1" type="ORF">O1D97_01950</name>
</gene>
<dbReference type="Proteomes" id="UP001149719">
    <property type="component" value="Unassembled WGS sequence"/>
</dbReference>